<dbReference type="CDD" id="cd00093">
    <property type="entry name" value="HTH_XRE"/>
    <property type="match status" value="1"/>
</dbReference>
<keyword evidence="3" id="KW-1185">Reference proteome</keyword>
<evidence type="ECO:0000313" key="2">
    <source>
        <dbReference type="EMBL" id="MCW7556093.1"/>
    </source>
</evidence>
<dbReference type="EMBL" id="JAPFCC010000001">
    <property type="protein sequence ID" value="MCW7556093.1"/>
    <property type="molecule type" value="Genomic_DNA"/>
</dbReference>
<evidence type="ECO:0000313" key="3">
    <source>
        <dbReference type="Proteomes" id="UP001209854"/>
    </source>
</evidence>
<dbReference type="SUPFAM" id="SSF47413">
    <property type="entry name" value="lambda repressor-like DNA-binding domains"/>
    <property type="match status" value="1"/>
</dbReference>
<accession>A0ABT3N424</accession>
<dbReference type="Pfam" id="PF01381">
    <property type="entry name" value="HTH_3"/>
    <property type="match status" value="1"/>
</dbReference>
<proteinExistence type="predicted"/>
<dbReference type="PROSITE" id="PS50943">
    <property type="entry name" value="HTH_CROC1"/>
    <property type="match status" value="1"/>
</dbReference>
<protein>
    <submittedName>
        <fullName evidence="2">Helix-turn-helix domain-containing protein</fullName>
    </submittedName>
</protein>
<gene>
    <name evidence="2" type="ORF">NX722_26385</name>
</gene>
<feature type="domain" description="HTH cro/C1-type" evidence="1">
    <location>
        <begin position="26"/>
        <end position="79"/>
    </location>
</feature>
<dbReference type="InterPro" id="IPR001387">
    <property type="entry name" value="Cro/C1-type_HTH"/>
</dbReference>
<name>A0ABT3N424_9GAMM</name>
<dbReference type="SMART" id="SM00530">
    <property type="entry name" value="HTH_XRE"/>
    <property type="match status" value="1"/>
</dbReference>
<dbReference type="Proteomes" id="UP001209854">
    <property type="component" value="Unassembled WGS sequence"/>
</dbReference>
<organism evidence="2 3">
    <name type="scientific">Endozoicomonas gorgoniicola</name>
    <dbReference type="NCBI Taxonomy" id="1234144"/>
    <lineage>
        <taxon>Bacteria</taxon>
        <taxon>Pseudomonadati</taxon>
        <taxon>Pseudomonadota</taxon>
        <taxon>Gammaproteobacteria</taxon>
        <taxon>Oceanospirillales</taxon>
        <taxon>Endozoicomonadaceae</taxon>
        <taxon>Endozoicomonas</taxon>
    </lineage>
</organism>
<dbReference type="InterPro" id="IPR010982">
    <property type="entry name" value="Lambda_DNA-bd_dom_sf"/>
</dbReference>
<dbReference type="RefSeq" id="WP_262565807.1">
    <property type="nucleotide sequence ID" value="NZ_JAPFCC010000001.1"/>
</dbReference>
<dbReference type="Gene3D" id="1.10.260.40">
    <property type="entry name" value="lambda repressor-like DNA-binding domains"/>
    <property type="match status" value="1"/>
</dbReference>
<reference evidence="2 3" key="1">
    <citation type="submission" date="2022-10" db="EMBL/GenBank/DDBJ databases">
        <title>High-quality genome sequences of two octocoral-associated bacteria, Endozoicomonas euniceicola EF212 and Endozoicomonas gorgoniicola PS125.</title>
        <authorList>
            <person name="Chiou Y.-J."/>
            <person name="Chen Y.-H."/>
        </authorList>
    </citation>
    <scope>NUCLEOTIDE SEQUENCE [LARGE SCALE GENOMIC DNA]</scope>
    <source>
        <strain evidence="2 3">PS125</strain>
    </source>
</reference>
<comment type="caution">
    <text evidence="2">The sequence shown here is derived from an EMBL/GenBank/DDBJ whole genome shotgun (WGS) entry which is preliminary data.</text>
</comment>
<evidence type="ECO:0000259" key="1">
    <source>
        <dbReference type="PROSITE" id="PS50943"/>
    </source>
</evidence>
<sequence>MSKDKKRKALIFPKNKEVLSIFGENIKLARKRRKYTQTQISERTGLSRVTIRKIERGDPTVSIGHYVMVLTVLNLVSDLANVARDDELGQKLRDIELLGGKG</sequence>